<sequence length="544" mass="61778">MPELIHTLQGHDLGFLKMVAGLWGLELQARDVHHALPELIQAMLDRPLIEEIIASLPESARRAFQDLRVHQGRLPWGLFSRKYGEIRTFGIGRRDRERPDLNPISPAEMLWYRALIGKAFLNLPPEPQEFAYIPDDLVRLLPDPDAPPPPVLGQAAFPQDYAVEIPVSDRVLDDACTLLAGMRIGMDEAEIAPHIHLPVRDLRGLLVAAGLIDEHDKPVPERVRQFLETQRAAALLNLAQAWLNSTAYNDLRMLPGLAFEGEWRNDPLQTRQRVLALLQSLPAEVWWDLRAFITAVKHEQPDFQRPAGDYDSWFIRRYSDGQYLRGFECWDEVDGALLNYLITSPLHWLGWMDLASRDSQTPPLAFRFSAWAEALFNNRPPAGLPEETGATRVNSEGIIQVERRAPRSLRYQIARFCHWLPGDSDTYRYQITPSSLERARQQGLRSAHLIGLLRKAVADPLPPALLQAVERWEQHGVQVRLQQAMLLRVEDPAILAALRKSRLNRHIIEEISPRLVLIRPSAKKAILAELTRLGYLGADDTEGV</sequence>
<dbReference type="RefSeq" id="WP_061913891.1">
    <property type="nucleotide sequence ID" value="NZ_DF967971.1"/>
</dbReference>
<gene>
    <name evidence="2" type="ORF">AC812_08570</name>
</gene>
<accession>A0A0N8GMH8</accession>
<feature type="domain" description="Helicase XPB/Ssl2 N-terminal" evidence="1">
    <location>
        <begin position="399"/>
        <end position="502"/>
    </location>
</feature>
<evidence type="ECO:0000313" key="3">
    <source>
        <dbReference type="Proteomes" id="UP000050514"/>
    </source>
</evidence>
<dbReference type="PATRIC" id="fig|360411.5.peg.2872"/>
<dbReference type="OrthoDB" id="136853at2"/>
<evidence type="ECO:0000313" key="2">
    <source>
        <dbReference type="EMBL" id="KPL75338.1"/>
    </source>
</evidence>
<keyword evidence="3" id="KW-1185">Reference proteome</keyword>
<dbReference type="InterPro" id="IPR032830">
    <property type="entry name" value="XPB/Ssl2_N"/>
</dbReference>
<dbReference type="EMBL" id="LGHJ01000014">
    <property type="protein sequence ID" value="KPL75338.1"/>
    <property type="molecule type" value="Genomic_DNA"/>
</dbReference>
<dbReference type="Pfam" id="PF13625">
    <property type="entry name" value="Helicase_C_3"/>
    <property type="match status" value="1"/>
</dbReference>
<evidence type="ECO:0000259" key="1">
    <source>
        <dbReference type="Pfam" id="PF13625"/>
    </source>
</evidence>
<dbReference type="AlphaFoldDB" id="A0A0N8GMH8"/>
<organism evidence="2 3">
    <name type="scientific">Bellilinea caldifistulae</name>
    <dbReference type="NCBI Taxonomy" id="360411"/>
    <lineage>
        <taxon>Bacteria</taxon>
        <taxon>Bacillati</taxon>
        <taxon>Chloroflexota</taxon>
        <taxon>Anaerolineae</taxon>
        <taxon>Anaerolineales</taxon>
        <taxon>Anaerolineaceae</taxon>
        <taxon>Bellilinea</taxon>
    </lineage>
</organism>
<reference evidence="2 3" key="1">
    <citation type="submission" date="2015-07" db="EMBL/GenBank/DDBJ databases">
        <title>Draft genome of Bellilinea caldifistulae DSM 17877.</title>
        <authorList>
            <person name="Hemp J."/>
            <person name="Ward L.M."/>
            <person name="Pace L.A."/>
            <person name="Fischer W.W."/>
        </authorList>
    </citation>
    <scope>NUCLEOTIDE SEQUENCE [LARGE SCALE GENOMIC DNA]</scope>
    <source>
        <strain evidence="2 3">GOMI-1</strain>
    </source>
</reference>
<dbReference type="Proteomes" id="UP000050514">
    <property type="component" value="Unassembled WGS sequence"/>
</dbReference>
<dbReference type="STRING" id="360411.AC812_08570"/>
<proteinExistence type="predicted"/>
<protein>
    <recommendedName>
        <fullName evidence="1">Helicase XPB/Ssl2 N-terminal domain-containing protein</fullName>
    </recommendedName>
</protein>
<name>A0A0N8GMH8_9CHLR</name>
<comment type="caution">
    <text evidence="2">The sequence shown here is derived from an EMBL/GenBank/DDBJ whole genome shotgun (WGS) entry which is preliminary data.</text>
</comment>